<keyword evidence="9" id="KW-0812">Transmembrane</keyword>
<dbReference type="PANTHER" id="PTHR12294:SF13">
    <property type="entry name" value="MITOCHONDRIAL CALCIUM UPTAKE 3, ISOFORM D"/>
    <property type="match status" value="1"/>
</dbReference>
<dbReference type="CTD" id="286097"/>
<evidence type="ECO:0000256" key="8">
    <source>
        <dbReference type="ARBA" id="ARBA00023136"/>
    </source>
</evidence>
<dbReference type="Pfam" id="PF00036">
    <property type="entry name" value="EF-hand_1"/>
    <property type="match status" value="1"/>
</dbReference>
<dbReference type="GO" id="GO:1990246">
    <property type="term" value="C:uniplex complex"/>
    <property type="evidence" value="ECO:0007669"/>
    <property type="project" value="TreeGrafter"/>
</dbReference>
<dbReference type="PROSITE" id="PS50222">
    <property type="entry name" value="EF_HAND_2"/>
    <property type="match status" value="2"/>
</dbReference>
<dbReference type="GO" id="GO:0051560">
    <property type="term" value="P:mitochondrial calcium ion homeostasis"/>
    <property type="evidence" value="ECO:0007669"/>
    <property type="project" value="TreeGrafter"/>
</dbReference>
<dbReference type="SUPFAM" id="SSF47473">
    <property type="entry name" value="EF-hand"/>
    <property type="match status" value="2"/>
</dbReference>
<keyword evidence="6" id="KW-0809">Transit peptide</keyword>
<dbReference type="Proteomes" id="UP000594260">
    <property type="component" value="Unplaced"/>
</dbReference>
<dbReference type="OMA" id="DEPAYPM"/>
<dbReference type="RefSeq" id="XP_022656618.1">
    <property type="nucleotide sequence ID" value="XM_022800883.1"/>
</dbReference>
<dbReference type="SMART" id="SM00054">
    <property type="entry name" value="EFh"/>
    <property type="match status" value="2"/>
</dbReference>
<dbReference type="OrthoDB" id="5859791at2759"/>
<keyword evidence="5" id="KW-0106">Calcium</keyword>
<evidence type="ECO:0000313" key="12">
    <source>
        <dbReference type="Proteomes" id="UP000594260"/>
    </source>
</evidence>
<dbReference type="InterPro" id="IPR011992">
    <property type="entry name" value="EF-hand-dom_pair"/>
</dbReference>
<dbReference type="InterPro" id="IPR018247">
    <property type="entry name" value="EF_Hand_1_Ca_BS"/>
</dbReference>
<dbReference type="PANTHER" id="PTHR12294">
    <property type="entry name" value="EF HAND DOMAIN FAMILY A1,A2-RELATED"/>
    <property type="match status" value="1"/>
</dbReference>
<dbReference type="GeneID" id="111248461"/>
<evidence type="ECO:0000256" key="7">
    <source>
        <dbReference type="ARBA" id="ARBA00023128"/>
    </source>
</evidence>
<evidence type="ECO:0000259" key="10">
    <source>
        <dbReference type="PROSITE" id="PS50222"/>
    </source>
</evidence>
<evidence type="ECO:0000256" key="4">
    <source>
        <dbReference type="ARBA" id="ARBA00022792"/>
    </source>
</evidence>
<keyword evidence="3" id="KW-0677">Repeat</keyword>
<feature type="transmembrane region" description="Helical" evidence="9">
    <location>
        <begin position="56"/>
        <end position="75"/>
    </location>
</feature>
<dbReference type="FunCoup" id="A0A7M7JSN9">
    <property type="interactions" value="94"/>
</dbReference>
<protein>
    <recommendedName>
        <fullName evidence="10">EF-hand domain-containing protein</fullName>
    </recommendedName>
</protein>
<evidence type="ECO:0000313" key="11">
    <source>
        <dbReference type="EnsemblMetazoa" id="XP_022656618"/>
    </source>
</evidence>
<dbReference type="AlphaFoldDB" id="A0A7M7JSN9"/>
<dbReference type="InterPro" id="IPR002048">
    <property type="entry name" value="EF_hand_dom"/>
</dbReference>
<evidence type="ECO:0000256" key="2">
    <source>
        <dbReference type="ARBA" id="ARBA00004569"/>
    </source>
</evidence>
<reference evidence="11" key="1">
    <citation type="submission" date="2021-01" db="UniProtKB">
        <authorList>
            <consortium name="EnsemblMetazoa"/>
        </authorList>
    </citation>
    <scope>IDENTIFICATION</scope>
</reference>
<dbReference type="GO" id="GO:0036444">
    <property type="term" value="P:calcium import into the mitochondrion"/>
    <property type="evidence" value="ECO:0007669"/>
    <property type="project" value="TreeGrafter"/>
</dbReference>
<feature type="domain" description="EF-hand" evidence="10">
    <location>
        <begin position="422"/>
        <end position="457"/>
    </location>
</feature>
<keyword evidence="12" id="KW-1185">Reference proteome</keyword>
<comment type="subcellular location">
    <subcellularLocation>
        <location evidence="1">Mitochondrion inner membrane</location>
    </subcellularLocation>
    <subcellularLocation>
        <location evidence="2">Mitochondrion intermembrane space</location>
    </subcellularLocation>
</comment>
<accession>A0A7M7JSN9</accession>
<evidence type="ECO:0000256" key="3">
    <source>
        <dbReference type="ARBA" id="ARBA00022737"/>
    </source>
</evidence>
<evidence type="ECO:0000256" key="9">
    <source>
        <dbReference type="SAM" id="Phobius"/>
    </source>
</evidence>
<evidence type="ECO:0000256" key="1">
    <source>
        <dbReference type="ARBA" id="ARBA00004273"/>
    </source>
</evidence>
<feature type="domain" description="EF-hand" evidence="10">
    <location>
        <begin position="195"/>
        <end position="230"/>
    </location>
</feature>
<keyword evidence="8 9" id="KW-0472">Membrane</keyword>
<dbReference type="InParanoid" id="A0A7M7JSN9"/>
<name>A0A7M7JSN9_VARDE</name>
<dbReference type="InterPro" id="IPR039800">
    <property type="entry name" value="MICU1/2/3"/>
</dbReference>
<dbReference type="Gene3D" id="1.10.238.10">
    <property type="entry name" value="EF-hand"/>
    <property type="match status" value="2"/>
</dbReference>
<proteinExistence type="predicted"/>
<evidence type="ECO:0000256" key="5">
    <source>
        <dbReference type="ARBA" id="ARBA00022837"/>
    </source>
</evidence>
<keyword evidence="9" id="KW-1133">Transmembrane helix</keyword>
<evidence type="ECO:0000256" key="6">
    <source>
        <dbReference type="ARBA" id="ARBA00022946"/>
    </source>
</evidence>
<dbReference type="EnsemblMetazoa" id="XM_022800883">
    <property type="protein sequence ID" value="XP_022656618"/>
    <property type="gene ID" value="LOC111248461"/>
</dbReference>
<dbReference type="GO" id="GO:0005509">
    <property type="term" value="F:calcium ion binding"/>
    <property type="evidence" value="ECO:0007669"/>
    <property type="project" value="InterPro"/>
</dbReference>
<dbReference type="PROSITE" id="PS00018">
    <property type="entry name" value="EF_HAND_1"/>
    <property type="match status" value="2"/>
</dbReference>
<sequence>MSQAIQRMPRIRGMIRPLSVLSVSGAIRPLSGGAPVRVEYIDRPFVRRGESWHRRYAWTAAVFSGGCIGMGYIVAKYFANEVKEVQSSEFYDSSTDHAAAEELQLTPREKRFMRFASVEYDGQLYMTPQDFLDSVTDPDPRSRISRRKLSRKDLDKMTDVTPSKKKGSTKLFRELNDTGIISYTEYLFLLSVLTKPHSGFRIAFNMFDTDGNQRVDKNEFLVPYFIIHSNSVMAMLALHFLRGQTSQFMSVDKKKLERIFSTVARRGKNMRSVQETDVNELSAAAGHVNTTLLVHLFGRKGKETLSFEDFFRFMENLQSEVLELEFIEYSKGKAIISEVDFARILLRYTYLDSTGYEAVLERLQERIPETRGISFEQFKAFCQFLNNLEDFAITMRLFTFANQPISEEDFRRAVYVCSGHNLKPHLVHTVFQIFDDDGDGFLSYKEFIAIMRDRLHRGLKAQLGPADAWEAFKSCVKDELRCQRSGNISQASFGSLSTMLEDKSNYYNVYIRIKDNHSEHHNYYWKEAASVPC</sequence>
<keyword evidence="4" id="KW-0999">Mitochondrion inner membrane</keyword>
<keyword evidence="7" id="KW-0496">Mitochondrion</keyword>
<dbReference type="GO" id="GO:0005758">
    <property type="term" value="C:mitochondrial intermembrane space"/>
    <property type="evidence" value="ECO:0007669"/>
    <property type="project" value="UniProtKB-SubCell"/>
</dbReference>
<organism evidence="11 12">
    <name type="scientific">Varroa destructor</name>
    <name type="common">Honeybee mite</name>
    <dbReference type="NCBI Taxonomy" id="109461"/>
    <lineage>
        <taxon>Eukaryota</taxon>
        <taxon>Metazoa</taxon>
        <taxon>Ecdysozoa</taxon>
        <taxon>Arthropoda</taxon>
        <taxon>Chelicerata</taxon>
        <taxon>Arachnida</taxon>
        <taxon>Acari</taxon>
        <taxon>Parasitiformes</taxon>
        <taxon>Mesostigmata</taxon>
        <taxon>Gamasina</taxon>
        <taxon>Dermanyssoidea</taxon>
        <taxon>Varroidae</taxon>
        <taxon>Varroa</taxon>
    </lineage>
</organism>